<feature type="domain" description="Cellulase Ig-like" evidence="6">
    <location>
        <begin position="121"/>
        <end position="214"/>
    </location>
</feature>
<keyword evidence="3" id="KW-0624">Polysaccharide degradation</keyword>
<dbReference type="Gene3D" id="1.50.10.10">
    <property type="match status" value="1"/>
</dbReference>
<evidence type="ECO:0000313" key="7">
    <source>
        <dbReference type="EMBL" id="UXI70256.1"/>
    </source>
</evidence>
<evidence type="ECO:0000256" key="2">
    <source>
        <dbReference type="ARBA" id="ARBA00023277"/>
    </source>
</evidence>
<dbReference type="SUPFAM" id="SSF81296">
    <property type="entry name" value="E set domains"/>
    <property type="match status" value="1"/>
</dbReference>
<name>A0ABY6BNW7_9GAMM</name>
<dbReference type="CDD" id="cd02850">
    <property type="entry name" value="E_set_Cellulase_N"/>
    <property type="match status" value="1"/>
</dbReference>
<reference evidence="7" key="1">
    <citation type="submission" date="2022-09" db="EMBL/GenBank/DDBJ databases">
        <title>Tahibacter sp. nov., isolated from a fresh water.</title>
        <authorList>
            <person name="Baek J.H."/>
            <person name="Lee J.K."/>
            <person name="Kim J.M."/>
            <person name="Jeon C.O."/>
        </authorList>
    </citation>
    <scope>NUCLEOTIDE SEQUENCE</scope>
    <source>
        <strain evidence="7">W38</strain>
    </source>
</reference>
<dbReference type="Pfam" id="PF02927">
    <property type="entry name" value="CelD_N"/>
    <property type="match status" value="1"/>
</dbReference>
<dbReference type="RefSeq" id="WP_261697207.1">
    <property type="nucleotide sequence ID" value="NZ_CP104694.1"/>
</dbReference>
<sequence>MPFLRHSVAAFVWVQCTGALAGTIQGIGTAGPDVISIVVEAPVAEAPPTQSVAQWKVNGTSPVAVGRNSYVWDQAATSSAMTMRHHLYLRLAAPLVENADYAVTTPYGNRAWRFRAAEVVSEAIKVNQVGYAAFGSPYAVYASHLGDLPTNALSQPPHYRVRRVSDNSVVVEGTGMYRGFDNDGPVAGGEHVYHLALGAVPEGGPYFVVVDGVGRSPPFGMGASASREIAYVVTRGLYHQRCGMALATPYTVFTRGLDHTQVQVTDAEPPGFITMTGPMRSVAGGYHDAGDFDRRQAHTLIPAWLLTLFDAYPSRFGDGQFNLPESGNGVPDWLDEALWGVRQWEALQEADGGVRAGTETTQHPTYGAVDAATDTLVYRTYRRDGHATASAAGMFAQAARLVAPFDAARAQQLQSRALSAWNWLQSANAPSAHTAQRMYAALQLYLLTGQPTYHDAFRAAVTQLSTAGWPQQYHMAFFNLNTIVDGMVFSPYFAPYLWTQRPTDAATRQVLMQWLRSSADGYLNADPDQPYGVGATTSVAWGGLTGQGRYADPMIYLYRVTGEGRYRDAVARLANYPLGLNPLGKSYITGLGSNPPVTPLHLDSWFTRQRGLGVVPGITVYGPVPNPSSISYQQQVWSQAWPAWSSRPPARRYSEGWSFVAANEFTTWETMAPNAVMYAFLLPDFDRIFADGFAPVAQLPVR</sequence>
<feature type="chain" id="PRO_5045346849" evidence="4">
    <location>
        <begin position="22"/>
        <end position="702"/>
    </location>
</feature>
<evidence type="ECO:0000256" key="3">
    <source>
        <dbReference type="ARBA" id="ARBA00023326"/>
    </source>
</evidence>
<feature type="domain" description="Glycoside hydrolase family 9" evidence="5">
    <location>
        <begin position="236"/>
        <end position="653"/>
    </location>
</feature>
<dbReference type="InterPro" id="IPR001701">
    <property type="entry name" value="Glyco_hydro_9"/>
</dbReference>
<dbReference type="InterPro" id="IPR012341">
    <property type="entry name" value="6hp_glycosidase-like_sf"/>
</dbReference>
<accession>A0ABY6BNW7</accession>
<keyword evidence="7" id="KW-0378">Hydrolase</keyword>
<evidence type="ECO:0000313" key="8">
    <source>
        <dbReference type="Proteomes" id="UP001064632"/>
    </source>
</evidence>
<dbReference type="GO" id="GO:0016787">
    <property type="term" value="F:hydrolase activity"/>
    <property type="evidence" value="ECO:0007669"/>
    <property type="project" value="UniProtKB-KW"/>
</dbReference>
<protein>
    <submittedName>
        <fullName evidence="7">Glycoside hydrolase family 9 protein</fullName>
    </submittedName>
</protein>
<keyword evidence="8" id="KW-1185">Reference proteome</keyword>
<evidence type="ECO:0000259" key="5">
    <source>
        <dbReference type="Pfam" id="PF00759"/>
    </source>
</evidence>
<keyword evidence="2" id="KW-0119">Carbohydrate metabolism</keyword>
<organism evidence="7 8">
    <name type="scientific">Tahibacter amnicola</name>
    <dbReference type="NCBI Taxonomy" id="2976241"/>
    <lineage>
        <taxon>Bacteria</taxon>
        <taxon>Pseudomonadati</taxon>
        <taxon>Pseudomonadota</taxon>
        <taxon>Gammaproteobacteria</taxon>
        <taxon>Lysobacterales</taxon>
        <taxon>Rhodanobacteraceae</taxon>
        <taxon>Tahibacter</taxon>
    </lineage>
</organism>
<dbReference type="InterPro" id="IPR004197">
    <property type="entry name" value="Cellulase_Ig-like"/>
</dbReference>
<evidence type="ECO:0000256" key="1">
    <source>
        <dbReference type="ARBA" id="ARBA00007072"/>
    </source>
</evidence>
<comment type="similarity">
    <text evidence="1">Belongs to the glycosyl hydrolase 9 (cellulase E) family.</text>
</comment>
<dbReference type="InterPro" id="IPR014756">
    <property type="entry name" value="Ig_E-set"/>
</dbReference>
<dbReference type="Proteomes" id="UP001064632">
    <property type="component" value="Chromosome"/>
</dbReference>
<proteinExistence type="inferred from homology"/>
<evidence type="ECO:0000256" key="4">
    <source>
        <dbReference type="SAM" id="SignalP"/>
    </source>
</evidence>
<dbReference type="Pfam" id="PF00759">
    <property type="entry name" value="Glyco_hydro_9"/>
    <property type="match status" value="1"/>
</dbReference>
<dbReference type="EMBL" id="CP104694">
    <property type="protein sequence ID" value="UXI70256.1"/>
    <property type="molecule type" value="Genomic_DNA"/>
</dbReference>
<evidence type="ECO:0000259" key="6">
    <source>
        <dbReference type="Pfam" id="PF02927"/>
    </source>
</evidence>
<dbReference type="InterPro" id="IPR008928">
    <property type="entry name" value="6-hairpin_glycosidase_sf"/>
</dbReference>
<feature type="signal peptide" evidence="4">
    <location>
        <begin position="1"/>
        <end position="21"/>
    </location>
</feature>
<dbReference type="SUPFAM" id="SSF48208">
    <property type="entry name" value="Six-hairpin glycosidases"/>
    <property type="match status" value="1"/>
</dbReference>
<dbReference type="InterPro" id="IPR013783">
    <property type="entry name" value="Ig-like_fold"/>
</dbReference>
<gene>
    <name evidence="7" type="ORF">N4264_11655</name>
</gene>
<keyword evidence="4" id="KW-0732">Signal</keyword>
<dbReference type="Gene3D" id="2.60.40.10">
    <property type="entry name" value="Immunoglobulins"/>
    <property type="match status" value="1"/>
</dbReference>